<dbReference type="RefSeq" id="WP_156041641.1">
    <property type="nucleotide sequence ID" value="NZ_ASRX01000120.1"/>
</dbReference>
<accession>A0A017STZ7</accession>
<name>A0A017STZ7_9BACT</name>
<protein>
    <submittedName>
        <fullName evidence="1">Uncharacterized protein</fullName>
    </submittedName>
</protein>
<evidence type="ECO:0000313" key="1">
    <source>
        <dbReference type="EMBL" id="EYF00252.1"/>
    </source>
</evidence>
<organism evidence="1 2">
    <name type="scientific">Chondromyces apiculatus DSM 436</name>
    <dbReference type="NCBI Taxonomy" id="1192034"/>
    <lineage>
        <taxon>Bacteria</taxon>
        <taxon>Pseudomonadati</taxon>
        <taxon>Myxococcota</taxon>
        <taxon>Polyangia</taxon>
        <taxon>Polyangiales</taxon>
        <taxon>Polyangiaceae</taxon>
        <taxon>Chondromyces</taxon>
    </lineage>
</organism>
<dbReference type="AlphaFoldDB" id="A0A017STZ7"/>
<dbReference type="EMBL" id="ASRX01000120">
    <property type="protein sequence ID" value="EYF00252.1"/>
    <property type="molecule type" value="Genomic_DNA"/>
</dbReference>
<reference evidence="1 2" key="1">
    <citation type="submission" date="2013-05" db="EMBL/GenBank/DDBJ databases">
        <title>Genome assembly of Chondromyces apiculatus DSM 436.</title>
        <authorList>
            <person name="Sharma G."/>
            <person name="Khatri I."/>
            <person name="Kaur C."/>
            <person name="Mayilraj S."/>
            <person name="Subramanian S."/>
        </authorList>
    </citation>
    <scope>NUCLEOTIDE SEQUENCE [LARGE SCALE GENOMIC DNA]</scope>
    <source>
        <strain evidence="1 2">DSM 436</strain>
    </source>
</reference>
<keyword evidence="2" id="KW-1185">Reference proteome</keyword>
<comment type="caution">
    <text evidence="1">The sequence shown here is derived from an EMBL/GenBank/DDBJ whole genome shotgun (WGS) entry which is preliminary data.</text>
</comment>
<gene>
    <name evidence="1" type="ORF">CAP_1037</name>
</gene>
<proteinExistence type="predicted"/>
<dbReference type="Proteomes" id="UP000019678">
    <property type="component" value="Unassembled WGS sequence"/>
</dbReference>
<evidence type="ECO:0000313" key="2">
    <source>
        <dbReference type="Proteomes" id="UP000019678"/>
    </source>
</evidence>
<sequence length="45" mass="4672">MKPMKKILKLQTLSACNDASGGGGALSLISLLNCRELPGTDTPAR</sequence>